<dbReference type="PANTHER" id="PTHR46664">
    <property type="entry name" value="ATM INTERACTOR"/>
    <property type="match status" value="1"/>
</dbReference>
<dbReference type="EMBL" id="CAXIEN010000018">
    <property type="protein sequence ID" value="CAL1265693.1"/>
    <property type="molecule type" value="Genomic_DNA"/>
</dbReference>
<reference evidence="2 3" key="1">
    <citation type="submission" date="2024-04" db="EMBL/GenBank/DDBJ databases">
        <authorList>
            <person name="Rising A."/>
            <person name="Reimegard J."/>
            <person name="Sonavane S."/>
            <person name="Akerstrom W."/>
            <person name="Nylinder S."/>
            <person name="Hedman E."/>
            <person name="Kallberg Y."/>
        </authorList>
    </citation>
    <scope>NUCLEOTIDE SEQUENCE [LARGE SCALE GENOMIC DNA]</scope>
</reference>
<feature type="region of interest" description="Disordered" evidence="1">
    <location>
        <begin position="253"/>
        <end position="275"/>
    </location>
</feature>
<sequence>MQTQLNKSAKKMKARYHCSVPGCLYFNGSERFFTEKKLLNQHIVKVHAEKKYSCGKCTKSFGLDSLRRLHEKTCGIEWKCTCGVKYSSRESLLTHARRTQHRLPDHIMNPDKMKQSKYSGPNTNPVILLIQPIIQNLTCVQPARAPSVIRPILPKTMQPQILTIPSPVSEVKNMCNLVYSSPPCENFVYSNISQNSISDSLNNQLSPPNCSAIVTNNNNNNTSNYNDIKKMEMKLLVDAETQTSSDFEILNKRKESRASQCSRRKSKSAAVGIESTHTQTAESAVVKIKRKRSRRKSVAIATESSTLTGDESKTGISLWPNFKDLILPENSGNRAFKNTTSTQTNSSKILCDSQTITDDELFKLVWDDAVNRKDSNDCCNSPFGMLQDITVDDSLSAISEGLSADALNIFASNSPVVDSVLTQDTKNKNEPRDNNTIISTSSADKGMTNESCSVFSDFSDCAKQDMNNKVMDIYTQTMTSNVLDYNLLANMETQTTDDFSLYDLEFLDTETQTPWEDFPNIDDSPVPTNQLSIEIQTDFSSEMDQDPYDFINSLNVQSMINDCPMKESFGVNSETQTHDWANLTQFTNSESQTLDFDNLFFPK</sequence>
<gene>
    <name evidence="2" type="ORF">LARSCL_LOCUS2682</name>
</gene>
<name>A0AAV1Z2D5_9ARAC</name>
<evidence type="ECO:0000313" key="2">
    <source>
        <dbReference type="EMBL" id="CAL1265693.1"/>
    </source>
</evidence>
<dbReference type="Gene3D" id="3.30.160.60">
    <property type="entry name" value="Classic Zinc Finger"/>
    <property type="match status" value="1"/>
</dbReference>
<protein>
    <recommendedName>
        <fullName evidence="4">ATM interactor</fullName>
    </recommendedName>
</protein>
<comment type="caution">
    <text evidence="2">The sequence shown here is derived from an EMBL/GenBank/DDBJ whole genome shotgun (WGS) entry which is preliminary data.</text>
</comment>
<dbReference type="Proteomes" id="UP001497382">
    <property type="component" value="Unassembled WGS sequence"/>
</dbReference>
<dbReference type="GO" id="GO:0000976">
    <property type="term" value="F:transcription cis-regulatory region binding"/>
    <property type="evidence" value="ECO:0007669"/>
    <property type="project" value="InterPro"/>
</dbReference>
<evidence type="ECO:0008006" key="4">
    <source>
        <dbReference type="Google" id="ProtNLM"/>
    </source>
</evidence>
<proteinExistence type="predicted"/>
<accession>A0AAV1Z2D5</accession>
<evidence type="ECO:0000313" key="3">
    <source>
        <dbReference type="Proteomes" id="UP001497382"/>
    </source>
</evidence>
<evidence type="ECO:0000256" key="1">
    <source>
        <dbReference type="SAM" id="MobiDB-lite"/>
    </source>
</evidence>
<dbReference type="GO" id="GO:0045944">
    <property type="term" value="P:positive regulation of transcription by RNA polymerase II"/>
    <property type="evidence" value="ECO:0007669"/>
    <property type="project" value="InterPro"/>
</dbReference>
<keyword evidence="3" id="KW-1185">Reference proteome</keyword>
<dbReference type="GO" id="GO:0005634">
    <property type="term" value="C:nucleus"/>
    <property type="evidence" value="ECO:0007669"/>
    <property type="project" value="TreeGrafter"/>
</dbReference>
<organism evidence="2 3">
    <name type="scientific">Larinioides sclopetarius</name>
    <dbReference type="NCBI Taxonomy" id="280406"/>
    <lineage>
        <taxon>Eukaryota</taxon>
        <taxon>Metazoa</taxon>
        <taxon>Ecdysozoa</taxon>
        <taxon>Arthropoda</taxon>
        <taxon>Chelicerata</taxon>
        <taxon>Arachnida</taxon>
        <taxon>Araneae</taxon>
        <taxon>Araneomorphae</taxon>
        <taxon>Entelegynae</taxon>
        <taxon>Araneoidea</taxon>
        <taxon>Araneidae</taxon>
        <taxon>Larinioides</taxon>
    </lineage>
</organism>
<dbReference type="GO" id="GO:0000981">
    <property type="term" value="F:DNA-binding transcription factor activity, RNA polymerase II-specific"/>
    <property type="evidence" value="ECO:0007669"/>
    <property type="project" value="TreeGrafter"/>
</dbReference>
<dbReference type="PANTHER" id="PTHR46664:SF1">
    <property type="entry name" value="ATM INTERACTOR"/>
    <property type="match status" value="1"/>
</dbReference>
<dbReference type="InterPro" id="IPR055303">
    <property type="entry name" value="ATMIN"/>
</dbReference>
<dbReference type="AlphaFoldDB" id="A0AAV1Z2D5"/>